<dbReference type="InterPro" id="IPR009267">
    <property type="entry name" value="NTP_transf_6"/>
</dbReference>
<protein>
    <submittedName>
        <fullName evidence="1">Nucleotidyltransferase family protein</fullName>
    </submittedName>
</protein>
<dbReference type="Proteomes" id="UP001170717">
    <property type="component" value="Unassembled WGS sequence"/>
</dbReference>
<dbReference type="PANTHER" id="PTHR39166">
    <property type="entry name" value="BLL1166 PROTEIN"/>
    <property type="match status" value="1"/>
</dbReference>
<dbReference type="Pfam" id="PF06042">
    <property type="entry name" value="NTP_transf_6"/>
    <property type="match status" value="1"/>
</dbReference>
<comment type="caution">
    <text evidence="1">The sequence shown here is derived from an EMBL/GenBank/DDBJ whole genome shotgun (WGS) entry which is preliminary data.</text>
</comment>
<dbReference type="PANTHER" id="PTHR39166:SF1">
    <property type="entry name" value="BLL1166 PROTEIN"/>
    <property type="match status" value="1"/>
</dbReference>
<name>A0AAW7YVT9_9ALTE</name>
<evidence type="ECO:0000313" key="1">
    <source>
        <dbReference type="EMBL" id="MDO6576499.1"/>
    </source>
</evidence>
<accession>A0AAW7YVT9</accession>
<organism evidence="1 2">
    <name type="scientific">Alteromonas stellipolaris</name>
    <dbReference type="NCBI Taxonomy" id="233316"/>
    <lineage>
        <taxon>Bacteria</taxon>
        <taxon>Pseudomonadati</taxon>
        <taxon>Pseudomonadota</taxon>
        <taxon>Gammaproteobacteria</taxon>
        <taxon>Alteromonadales</taxon>
        <taxon>Alteromonadaceae</taxon>
        <taxon>Alteromonas/Salinimonas group</taxon>
        <taxon>Alteromonas</taxon>
    </lineage>
</organism>
<sequence>MMTNPDSTGITESEARLAVSRMLTEDLYRMQCLTALKALNLPQGYLAAGFLRNAIWDELHGYKKATPLNDIDVIYFNPSDTSKDTELNIERALTSQVPSAHWQVKNQARMHLNHGHNVYKDCEEAISYWVEKETCVAIRLCPNEGNDTFDMLAPYGLSSNFAGTISINPRHPRDDVFTQRVKAKNWLVTWPQLTLGSALIRSI</sequence>
<dbReference type="EMBL" id="JAUOQI010000002">
    <property type="protein sequence ID" value="MDO6576499.1"/>
    <property type="molecule type" value="Genomic_DNA"/>
</dbReference>
<gene>
    <name evidence="1" type="ORF">Q4527_03815</name>
</gene>
<proteinExistence type="predicted"/>
<evidence type="ECO:0000313" key="2">
    <source>
        <dbReference type="Proteomes" id="UP001170717"/>
    </source>
</evidence>
<reference evidence="1" key="1">
    <citation type="submission" date="2023-07" db="EMBL/GenBank/DDBJ databases">
        <title>Genome content predicts the carbon catabolic preferences of heterotrophic bacteria.</title>
        <authorList>
            <person name="Gralka M."/>
        </authorList>
    </citation>
    <scope>NUCLEOTIDE SEQUENCE</scope>
    <source>
        <strain evidence="1">F2M12</strain>
    </source>
</reference>
<dbReference type="AlphaFoldDB" id="A0AAW7YVT9"/>